<evidence type="ECO:0000256" key="1">
    <source>
        <dbReference type="ARBA" id="ARBA00008571"/>
    </source>
</evidence>
<protein>
    <recommendedName>
        <fullName evidence="2">FAD assembly factor SdhE</fullName>
    </recommendedName>
</protein>
<dbReference type="InterPro" id="IPR005631">
    <property type="entry name" value="SDH"/>
</dbReference>
<dbReference type="EMBL" id="JACHOB010000001">
    <property type="protein sequence ID" value="MBB4657718.1"/>
    <property type="molecule type" value="Genomic_DNA"/>
</dbReference>
<accession>A0A840I0K8</accession>
<dbReference type="RefSeq" id="WP_183815042.1">
    <property type="nucleotide sequence ID" value="NZ_JACHOB010000001.1"/>
</dbReference>
<keyword evidence="5" id="KW-1185">Reference proteome</keyword>
<reference evidence="4 5" key="1">
    <citation type="submission" date="2020-08" db="EMBL/GenBank/DDBJ databases">
        <title>Genomic Encyclopedia of Type Strains, Phase IV (KMG-IV): sequencing the most valuable type-strain genomes for metagenomic binning, comparative biology and taxonomic classification.</title>
        <authorList>
            <person name="Goeker M."/>
        </authorList>
    </citation>
    <scope>NUCLEOTIDE SEQUENCE [LARGE SCALE GENOMIC DNA]</scope>
    <source>
        <strain evidence="4 5">DSM 102850</strain>
    </source>
</reference>
<comment type="similarity">
    <text evidence="1">Belongs to the SdhE FAD assembly factor family.</text>
</comment>
<gene>
    <name evidence="4" type="ORF">GGQ59_000218</name>
</gene>
<dbReference type="PANTHER" id="PTHR12469">
    <property type="entry name" value="PROTEIN EMI5 HOMOLOG, MITOCHONDRIAL"/>
    <property type="match status" value="1"/>
</dbReference>
<evidence type="ECO:0000256" key="3">
    <source>
        <dbReference type="ARBA" id="ARBA00023186"/>
    </source>
</evidence>
<dbReference type="PANTHER" id="PTHR12469:SF2">
    <property type="entry name" value="SUCCINATE DEHYDROGENASE ASSEMBLY FACTOR 2, MITOCHONDRIAL"/>
    <property type="match status" value="1"/>
</dbReference>
<dbReference type="GO" id="GO:0006099">
    <property type="term" value="P:tricarboxylic acid cycle"/>
    <property type="evidence" value="ECO:0007669"/>
    <property type="project" value="TreeGrafter"/>
</dbReference>
<dbReference type="AlphaFoldDB" id="A0A840I0K8"/>
<name>A0A840I0K8_9PROT</name>
<organism evidence="4 5">
    <name type="scientific">Parvularcula dongshanensis</name>
    <dbReference type="NCBI Taxonomy" id="1173995"/>
    <lineage>
        <taxon>Bacteria</taxon>
        <taxon>Pseudomonadati</taxon>
        <taxon>Pseudomonadota</taxon>
        <taxon>Alphaproteobacteria</taxon>
        <taxon>Parvularculales</taxon>
        <taxon>Parvularculaceae</taxon>
        <taxon>Parvularcula</taxon>
    </lineage>
</organism>
<dbReference type="SUPFAM" id="SSF109910">
    <property type="entry name" value="YgfY-like"/>
    <property type="match status" value="1"/>
</dbReference>
<evidence type="ECO:0000313" key="5">
    <source>
        <dbReference type="Proteomes" id="UP000563524"/>
    </source>
</evidence>
<dbReference type="Pfam" id="PF03937">
    <property type="entry name" value="Sdh5"/>
    <property type="match status" value="1"/>
</dbReference>
<dbReference type="Proteomes" id="UP000563524">
    <property type="component" value="Unassembled WGS sequence"/>
</dbReference>
<sequence>MTETLSPEKRRLLYRAMHRGFKEADIVVGKFAQDNLAGMTESETEEFARLLEVPDQDLYVWIIRGEGVPENYRGPVLARMQAFDVAGAMPRR</sequence>
<proteinExistence type="inferred from homology"/>
<keyword evidence="3" id="KW-0143">Chaperone</keyword>
<dbReference type="InterPro" id="IPR036714">
    <property type="entry name" value="SDH_sf"/>
</dbReference>
<evidence type="ECO:0000313" key="4">
    <source>
        <dbReference type="EMBL" id="MBB4657718.1"/>
    </source>
</evidence>
<comment type="caution">
    <text evidence="4">The sequence shown here is derived from an EMBL/GenBank/DDBJ whole genome shotgun (WGS) entry which is preliminary data.</text>
</comment>
<evidence type="ECO:0000256" key="2">
    <source>
        <dbReference type="ARBA" id="ARBA00019418"/>
    </source>
</evidence>
<dbReference type="Gene3D" id="1.10.150.250">
    <property type="entry name" value="Flavinator of succinate dehydrogenase"/>
    <property type="match status" value="1"/>
</dbReference>